<evidence type="ECO:0000313" key="4">
    <source>
        <dbReference type="Proteomes" id="UP000028725"/>
    </source>
</evidence>
<dbReference type="InterPro" id="IPR011250">
    <property type="entry name" value="OMP/PagP_B-barrel"/>
</dbReference>
<feature type="compositionally biased region" description="Low complexity" evidence="1">
    <location>
        <begin position="22"/>
        <end position="41"/>
    </location>
</feature>
<organism evidence="3 4">
    <name type="scientific">Hyalangium minutum</name>
    <dbReference type="NCBI Taxonomy" id="394096"/>
    <lineage>
        <taxon>Bacteria</taxon>
        <taxon>Pseudomonadati</taxon>
        <taxon>Myxococcota</taxon>
        <taxon>Myxococcia</taxon>
        <taxon>Myxococcales</taxon>
        <taxon>Cystobacterineae</taxon>
        <taxon>Archangiaceae</taxon>
        <taxon>Hyalangium</taxon>
    </lineage>
</organism>
<dbReference type="EMBL" id="JMCB01000004">
    <property type="protein sequence ID" value="KFE69334.1"/>
    <property type="molecule type" value="Genomic_DNA"/>
</dbReference>
<keyword evidence="4" id="KW-1185">Reference proteome</keyword>
<dbReference type="Proteomes" id="UP000028725">
    <property type="component" value="Unassembled WGS sequence"/>
</dbReference>
<dbReference type="Gene3D" id="2.40.160.20">
    <property type="match status" value="1"/>
</dbReference>
<accession>A0A085WNS1</accession>
<evidence type="ECO:0000256" key="1">
    <source>
        <dbReference type="SAM" id="MobiDB-lite"/>
    </source>
</evidence>
<name>A0A085WNS1_9BACT</name>
<feature type="chain" id="PRO_5001800090" evidence="2">
    <location>
        <begin position="21"/>
        <end position="406"/>
    </location>
</feature>
<protein>
    <submittedName>
        <fullName evidence="3">Uncharacterized protein</fullName>
    </submittedName>
</protein>
<feature type="compositionally biased region" description="Low complexity" evidence="1">
    <location>
        <begin position="57"/>
        <end position="78"/>
    </location>
</feature>
<sequence>MKRLSPLIFLSLLLSTAAWAQTPAPAEEPASSSASLAAPVAPAAPPEAAPATPPAEAPAAEAPAAVAPPAATAAPEQKPASEKKPSDASPLPTVAVLALESNKAAQEAAPGIASLIASRLADSPKLKVLTQRDIETMLSTERQRQLLGSGSCSSKGPCLEELSNAIGAQYVVAGRLDRFGDKYLLTVSLLDTFSGRSLARPAAEAPSTEDLLQVADAVGEQLLAELAPEGETRAARPLFGSARETPGGGLVLGLRINNSFISNIQALNPGADLEVGYAFHPEWVGFLQVGITFIRANGDESESGRLRILPSLLGARHYYRLQHAFRPYWGLGLGVQLAFGQFGIFESTGSLPTVIGFFGAEYLIGGKFGIHLEAGTNLAQATLGLADNGLGDGLNLDLTAGILYHF</sequence>
<dbReference type="RefSeq" id="WP_240486652.1">
    <property type="nucleotide sequence ID" value="NZ_JMCB01000004.1"/>
</dbReference>
<gene>
    <name evidence="3" type="ORF">DB31_6309</name>
</gene>
<reference evidence="3 4" key="1">
    <citation type="submission" date="2014-04" db="EMBL/GenBank/DDBJ databases">
        <title>Genome assembly of Hyalangium minutum DSM 14724.</title>
        <authorList>
            <person name="Sharma G."/>
            <person name="Subramanian S."/>
        </authorList>
    </citation>
    <scope>NUCLEOTIDE SEQUENCE [LARGE SCALE GENOMIC DNA]</scope>
    <source>
        <strain evidence="3 4">DSM 14724</strain>
    </source>
</reference>
<dbReference type="AlphaFoldDB" id="A0A085WNS1"/>
<proteinExistence type="predicted"/>
<feature type="compositionally biased region" description="Pro residues" evidence="1">
    <location>
        <begin position="42"/>
        <end position="56"/>
    </location>
</feature>
<dbReference type="STRING" id="394096.DB31_6309"/>
<dbReference type="SUPFAM" id="SSF56925">
    <property type="entry name" value="OMPA-like"/>
    <property type="match status" value="1"/>
</dbReference>
<comment type="caution">
    <text evidence="3">The sequence shown here is derived from an EMBL/GenBank/DDBJ whole genome shotgun (WGS) entry which is preliminary data.</text>
</comment>
<dbReference type="PATRIC" id="fig|394096.3.peg.2408"/>
<evidence type="ECO:0000313" key="3">
    <source>
        <dbReference type="EMBL" id="KFE69334.1"/>
    </source>
</evidence>
<feature type="signal peptide" evidence="2">
    <location>
        <begin position="1"/>
        <end position="20"/>
    </location>
</feature>
<evidence type="ECO:0000256" key="2">
    <source>
        <dbReference type="SAM" id="SignalP"/>
    </source>
</evidence>
<feature type="region of interest" description="Disordered" evidence="1">
    <location>
        <begin position="22"/>
        <end position="89"/>
    </location>
</feature>
<keyword evidence="2" id="KW-0732">Signal</keyword>